<proteinExistence type="predicted"/>
<reference evidence="1 2" key="1">
    <citation type="submission" date="2015-04" db="EMBL/GenBank/DDBJ databases">
        <title>The draft genome sequence of Erythrobacr gangjinensis K7-2.</title>
        <authorList>
            <person name="Zhuang L."/>
            <person name="Liu Y."/>
            <person name="Shao Z."/>
        </authorList>
    </citation>
    <scope>NUCLEOTIDE SEQUENCE [LARGE SCALE GENOMIC DNA]</scope>
    <source>
        <strain evidence="1 2">K7-2</strain>
    </source>
</reference>
<dbReference type="AlphaFoldDB" id="A0A0G9MTE5"/>
<evidence type="ECO:0000313" key="1">
    <source>
        <dbReference type="EMBL" id="KLE32593.1"/>
    </source>
</evidence>
<gene>
    <name evidence="1" type="ORF">AAW01_00520</name>
</gene>
<dbReference type="EMBL" id="LBHC01000001">
    <property type="protein sequence ID" value="KLE32593.1"/>
    <property type="molecule type" value="Genomic_DNA"/>
</dbReference>
<accession>A0A0G9MTE5</accession>
<dbReference type="STRING" id="502682.BMF35_a1529"/>
<protein>
    <submittedName>
        <fullName evidence="1">Uncharacterized protein</fullName>
    </submittedName>
</protein>
<keyword evidence="2" id="KW-1185">Reference proteome</keyword>
<organism evidence="1 2">
    <name type="scientific">Aurantiacibacter gangjinensis</name>
    <dbReference type="NCBI Taxonomy" id="502682"/>
    <lineage>
        <taxon>Bacteria</taxon>
        <taxon>Pseudomonadati</taxon>
        <taxon>Pseudomonadota</taxon>
        <taxon>Alphaproteobacteria</taxon>
        <taxon>Sphingomonadales</taxon>
        <taxon>Erythrobacteraceae</taxon>
        <taxon>Aurantiacibacter</taxon>
    </lineage>
</organism>
<sequence length="163" mass="18239">MPKALTSYALAALAGMAIVAAPASAIEVDRQEVAERFAEGVEQQRRVYCRDTRLFTLTDGTERRACIDWRAQNRTRLIRTYASLDGPENDAAANLDIARDCFDTAVASANDPYRERFDESAFLAAARTEFARCVRTRNLQQADQYSLSVYETGVWLGGSWEDN</sequence>
<comment type="caution">
    <text evidence="1">The sequence shown here is derived from an EMBL/GenBank/DDBJ whole genome shotgun (WGS) entry which is preliminary data.</text>
</comment>
<evidence type="ECO:0000313" key="2">
    <source>
        <dbReference type="Proteomes" id="UP000053070"/>
    </source>
</evidence>
<dbReference type="KEGG" id="egn:BMF35_a1529"/>
<dbReference type="PATRIC" id="fig|502682.8.peg.106"/>
<dbReference type="OrthoDB" id="7408843at2"/>
<dbReference type="RefSeq" id="WP_047005443.1">
    <property type="nucleotide sequence ID" value="NZ_CP018097.1"/>
</dbReference>
<name>A0A0G9MTE5_9SPHN</name>
<dbReference type="Proteomes" id="UP000053070">
    <property type="component" value="Unassembled WGS sequence"/>
</dbReference>